<reference evidence="2 3" key="1">
    <citation type="journal article" date="2005" name="PLoS Genet.">
        <title>Life in hot carbon monoxide: the complete genome sequence of Carboxydothermus hydrogenoformans Z-2901.</title>
        <authorList>
            <person name="Wu M."/>
            <person name="Ren Q."/>
            <person name="Durkin A.S."/>
            <person name="Daugherty S.C."/>
            <person name="Brinkac L.M."/>
            <person name="Dodson R.J."/>
            <person name="Madupu R."/>
            <person name="Sullivan S.A."/>
            <person name="Kolonay J.F."/>
            <person name="Haft D.H."/>
            <person name="Nelson W.C."/>
            <person name="Tallon L.J."/>
            <person name="Jones K.M."/>
            <person name="Ulrich L.E."/>
            <person name="Gonzalez J.M."/>
            <person name="Zhulin I.B."/>
            <person name="Robb F.T."/>
            <person name="Eisen J.A."/>
        </authorList>
    </citation>
    <scope>NUCLEOTIDE SEQUENCE [LARGE SCALE GENOMIC DNA]</scope>
    <source>
        <strain evidence="3">ATCC BAA-161 / DSM 6008 / Z-2901</strain>
    </source>
</reference>
<keyword evidence="3" id="KW-1185">Reference proteome</keyword>
<evidence type="ECO:0000256" key="1">
    <source>
        <dbReference type="SAM" id="MobiDB-lite"/>
    </source>
</evidence>
<dbReference type="InParanoid" id="Q3AEH9"/>
<dbReference type="STRING" id="246194.CHY_0599"/>
<dbReference type="AlphaFoldDB" id="Q3AEH9"/>
<name>Q3AEH9_CARHZ</name>
<organism evidence="2 3">
    <name type="scientific">Carboxydothermus hydrogenoformans (strain ATCC BAA-161 / DSM 6008 / Z-2901)</name>
    <dbReference type="NCBI Taxonomy" id="246194"/>
    <lineage>
        <taxon>Bacteria</taxon>
        <taxon>Bacillati</taxon>
        <taxon>Bacillota</taxon>
        <taxon>Clostridia</taxon>
        <taxon>Thermoanaerobacterales</taxon>
        <taxon>Thermoanaerobacteraceae</taxon>
        <taxon>Carboxydothermus</taxon>
    </lineage>
</organism>
<dbReference type="HOGENOM" id="CLU_036380_0_0_9"/>
<dbReference type="EMBL" id="CP000141">
    <property type="protein sequence ID" value="ABB14617.1"/>
    <property type="molecule type" value="Genomic_DNA"/>
</dbReference>
<proteinExistence type="predicted"/>
<accession>Q3AEH9</accession>
<feature type="region of interest" description="Disordered" evidence="1">
    <location>
        <begin position="467"/>
        <end position="528"/>
    </location>
</feature>
<dbReference type="eggNOG" id="COG0675">
    <property type="taxonomic scope" value="Bacteria"/>
</dbReference>
<feature type="compositionally biased region" description="Basic and acidic residues" evidence="1">
    <location>
        <begin position="492"/>
        <end position="503"/>
    </location>
</feature>
<protein>
    <submittedName>
        <fullName evidence="2">ISChy9, transposase orfB</fullName>
    </submittedName>
</protein>
<gene>
    <name evidence="2" type="ordered locus">CHY_0599</name>
</gene>
<feature type="region of interest" description="Disordered" evidence="1">
    <location>
        <begin position="270"/>
        <end position="295"/>
    </location>
</feature>
<sequence>MPPYASTSRSKSTSSTPSFVCELLLRVSPAQEKALLARLEAARQLYNACLGEALKRVGLVQQSKLWQKAWKAGDKELRRALIREACLKYGFTDAALQHYAVKIRRSCWIGDHLDVHVAQKLGTRAFRAAQRVLFGQARKVRFKGKNQMDTVEGKSNGAGIRWRNGRVVWRGLVLPAIIDPEEPVICHALSCRVKYVRLVRRKINGRNRFYAQLICEGTPYQKPENALGEGTVGIDAGPSIIARVNSKEARLDRFCEELAKKEAEIRRLQRRLDRSRRANNPENYNPDGTVRKGPKQWKKTNTYLKTEARLAELWRRLAAHRRSLIGRMVNETLRMGNVFKFEKLSYRALQRMFGKSVNTRAPGMFFRELTRKAESAGGKVLEFPTRLKVKGTETCVGLSSYCVCGEHKKKSLSERWHICSCGVKCQRDLYSAYLACFVEQVGQNDFELDAGTAARQWPGAEPLLQAASGRIPNPRMSGSSGQPRKGTEGVAAEERTAKAEARDAVAPSHGGSESPGEVAVVPLRTPGL</sequence>
<evidence type="ECO:0000313" key="3">
    <source>
        <dbReference type="Proteomes" id="UP000002706"/>
    </source>
</evidence>
<evidence type="ECO:0000313" key="2">
    <source>
        <dbReference type="EMBL" id="ABB14617.1"/>
    </source>
</evidence>
<dbReference type="Proteomes" id="UP000002706">
    <property type="component" value="Chromosome"/>
</dbReference>
<dbReference type="KEGG" id="chy:CHY_0599"/>